<feature type="transmembrane region" description="Helical" evidence="6">
    <location>
        <begin position="105"/>
        <end position="124"/>
    </location>
</feature>
<evidence type="ECO:0000313" key="8">
    <source>
        <dbReference type="EMBL" id="SGZ58090.1"/>
    </source>
</evidence>
<dbReference type="EMBL" id="LT635770">
    <property type="protein sequence ID" value="SGZ59007.1"/>
    <property type="molecule type" value="Genomic_DNA"/>
</dbReference>
<feature type="transmembrane region" description="Helical" evidence="6">
    <location>
        <begin position="365"/>
        <end position="388"/>
    </location>
</feature>
<dbReference type="GO" id="GO:0000329">
    <property type="term" value="C:fungal-type vacuole membrane"/>
    <property type="evidence" value="ECO:0007669"/>
    <property type="project" value="TreeGrafter"/>
</dbReference>
<evidence type="ECO:0000256" key="3">
    <source>
        <dbReference type="ARBA" id="ARBA00022692"/>
    </source>
</evidence>
<feature type="transmembrane region" description="Helical" evidence="6">
    <location>
        <begin position="339"/>
        <end position="358"/>
    </location>
</feature>
<feature type="transmembrane region" description="Helical" evidence="6">
    <location>
        <begin position="300"/>
        <end position="319"/>
    </location>
</feature>
<evidence type="ECO:0000313" key="9">
    <source>
        <dbReference type="EMBL" id="SGZ59007.1"/>
    </source>
</evidence>
<dbReference type="Gene3D" id="1.20.1720.10">
    <property type="entry name" value="Multidrug resistance protein D"/>
    <property type="match status" value="1"/>
</dbReference>
<dbReference type="EMBL" id="LT635762">
    <property type="protein sequence ID" value="SGZ58090.1"/>
    <property type="molecule type" value="Genomic_DNA"/>
</dbReference>
<accession>A0A1L0C5Y7</accession>
<keyword evidence="5 6" id="KW-0472">Membrane</keyword>
<dbReference type="PANTHER" id="PTHR23501:SF81">
    <property type="entry name" value="VACUOLAR BASIC AMINO ACID TRANSPORTER 2"/>
    <property type="match status" value="1"/>
</dbReference>
<dbReference type="AlphaFoldDB" id="A0A1L0C5Y7"/>
<evidence type="ECO:0000313" key="10">
    <source>
        <dbReference type="Proteomes" id="UP000182259"/>
    </source>
</evidence>
<dbReference type="Proteomes" id="UP000182259">
    <property type="component" value="Chromosome VII"/>
</dbReference>
<evidence type="ECO:0000256" key="1">
    <source>
        <dbReference type="ARBA" id="ARBA00004141"/>
    </source>
</evidence>
<feature type="transmembrane region" description="Helical" evidence="6">
    <location>
        <begin position="161"/>
        <end position="184"/>
    </location>
</feature>
<organism evidence="9 10">
    <name type="scientific">Sungouiella intermedia</name>
    <dbReference type="NCBI Taxonomy" id="45354"/>
    <lineage>
        <taxon>Eukaryota</taxon>
        <taxon>Fungi</taxon>
        <taxon>Dikarya</taxon>
        <taxon>Ascomycota</taxon>
        <taxon>Saccharomycotina</taxon>
        <taxon>Pichiomycetes</taxon>
        <taxon>Metschnikowiaceae</taxon>
        <taxon>Sungouiella</taxon>
    </lineage>
</organism>
<dbReference type="Proteomes" id="UP000182334">
    <property type="component" value="Chromosome VII"/>
</dbReference>
<feature type="transmembrane region" description="Helical" evidence="6">
    <location>
        <begin position="434"/>
        <end position="457"/>
    </location>
</feature>
<gene>
    <name evidence="9" type="ORF">SAMEA4029009_CIC11G00000001486</name>
    <name evidence="8" type="ORF">SAMEA4029010_CIC11G00000001708</name>
</gene>
<comment type="subcellular location">
    <subcellularLocation>
        <location evidence="1">Membrane</location>
        <topology evidence="1">Multi-pass membrane protein</topology>
    </subcellularLocation>
</comment>
<feature type="transmembrane region" description="Helical" evidence="6">
    <location>
        <begin position="507"/>
        <end position="530"/>
    </location>
</feature>
<dbReference type="Pfam" id="PF07690">
    <property type="entry name" value="MFS_1"/>
    <property type="match status" value="1"/>
</dbReference>
<dbReference type="SUPFAM" id="SSF103473">
    <property type="entry name" value="MFS general substrate transporter"/>
    <property type="match status" value="1"/>
</dbReference>
<keyword evidence="4 6" id="KW-1133">Transmembrane helix</keyword>
<feature type="transmembrane region" description="Helical" evidence="6">
    <location>
        <begin position="260"/>
        <end position="279"/>
    </location>
</feature>
<evidence type="ECO:0000256" key="4">
    <source>
        <dbReference type="ARBA" id="ARBA00022989"/>
    </source>
</evidence>
<dbReference type="PROSITE" id="PS50850">
    <property type="entry name" value="MFS"/>
    <property type="match status" value="1"/>
</dbReference>
<keyword evidence="11" id="KW-1185">Reference proteome</keyword>
<feature type="transmembrane region" description="Helical" evidence="6">
    <location>
        <begin position="73"/>
        <end position="93"/>
    </location>
</feature>
<dbReference type="InterPro" id="IPR020846">
    <property type="entry name" value="MFS_dom"/>
</dbReference>
<evidence type="ECO:0000256" key="6">
    <source>
        <dbReference type="SAM" id="Phobius"/>
    </source>
</evidence>
<comment type="similarity">
    <text evidence="2">Belongs to the major facilitator superfamily.</text>
</comment>
<feature type="transmembrane region" description="Helical" evidence="6">
    <location>
        <begin position="394"/>
        <end position="422"/>
    </location>
</feature>
<evidence type="ECO:0000256" key="2">
    <source>
        <dbReference type="ARBA" id="ARBA00008335"/>
    </source>
</evidence>
<dbReference type="GO" id="GO:0015174">
    <property type="term" value="F:basic amino acid transmembrane transporter activity"/>
    <property type="evidence" value="ECO:0007669"/>
    <property type="project" value="TreeGrafter"/>
</dbReference>
<sequence>MSENSPLITEHELDHHGSTDEQCKKKRLAYFSDVPNFFWIELSLLINVFLSGFDGTVAASTYSTIGNEFRAISLASWITSSYLITSTAFQPLYGSISDILGRKSCIIFALAVFSLGSYGCFASASMMSLIIMRGFTGIGGGGLMSLSTITNSDIIFPEKRALFQAVQNLLYGLGAVSGASFGGYLTSLLGWRWCFAIQIAPALLSMYVTFAFIGKSESRHALEGQSLWKKIDFGGSATLVCSLTSQLLILSLGGNKLAWLDWRLIGLGILMIVSTLTFLKIEVSTSALPIIPVQDYKTKYAVLNIVLSFGVGLAAYSYLFTLPLLFQINLGDSVTQSGLRLTIPSLATPIGGITTGLLMAKSARYLPNLPVCGTLLMAIGNFSAVFISNKLPNWLINLLLVPANLGQGIAYPSSLFLFIYFFESSKQASSTSTVYLMRNIGGVWGVTYISSVTQFVLRKLLKEDLSRLSFLTKKETKKIIADILESTDVIKTLDPRVRELVIQDYTFALRVSQVVLGTCCFVAFVCFLVGKRLFIKGNKQWN</sequence>
<dbReference type="InterPro" id="IPR011701">
    <property type="entry name" value="MFS"/>
</dbReference>
<evidence type="ECO:0000313" key="11">
    <source>
        <dbReference type="Proteomes" id="UP000182334"/>
    </source>
</evidence>
<dbReference type="OrthoDB" id="6770063at2759"/>
<reference evidence="10 11" key="1">
    <citation type="submission" date="2016-10" db="EMBL/GenBank/DDBJ databases">
        <authorList>
            <person name="de Groot N.N."/>
        </authorList>
    </citation>
    <scope>NUCLEOTIDE SEQUENCE [LARGE SCALE GENOMIC DNA]</scope>
    <source>
        <strain evidence="8 11">CBS 141442</strain>
        <strain evidence="9 10">PYCC 4715</strain>
    </source>
</reference>
<proteinExistence type="inferred from homology"/>
<feature type="domain" description="Major facilitator superfamily (MFS) profile" evidence="7">
    <location>
        <begin position="40"/>
        <end position="477"/>
    </location>
</feature>
<dbReference type="InterPro" id="IPR036259">
    <property type="entry name" value="MFS_trans_sf"/>
</dbReference>
<feature type="transmembrane region" description="Helical" evidence="6">
    <location>
        <begin position="34"/>
        <end position="53"/>
    </location>
</feature>
<protein>
    <submittedName>
        <fullName evidence="9">CIC11C00000001486</fullName>
    </submittedName>
    <submittedName>
        <fullName evidence="8">CIC11C00000001708</fullName>
    </submittedName>
</protein>
<evidence type="ECO:0000256" key="5">
    <source>
        <dbReference type="ARBA" id="ARBA00023136"/>
    </source>
</evidence>
<dbReference type="PANTHER" id="PTHR23501">
    <property type="entry name" value="MAJOR FACILITATOR SUPERFAMILY"/>
    <property type="match status" value="1"/>
</dbReference>
<feature type="transmembrane region" description="Helical" evidence="6">
    <location>
        <begin position="190"/>
        <end position="213"/>
    </location>
</feature>
<evidence type="ECO:0000259" key="7">
    <source>
        <dbReference type="PROSITE" id="PS50850"/>
    </source>
</evidence>
<feature type="transmembrane region" description="Helical" evidence="6">
    <location>
        <begin position="233"/>
        <end position="254"/>
    </location>
</feature>
<keyword evidence="3 6" id="KW-0812">Transmembrane</keyword>
<dbReference type="Gene3D" id="1.20.1250.20">
    <property type="entry name" value="MFS general substrate transporter like domains"/>
    <property type="match status" value="1"/>
</dbReference>
<name>A0A1L0C5Y7_9ASCO</name>